<organism evidence="5">
    <name type="scientific">Pyrodinium bahamense</name>
    <dbReference type="NCBI Taxonomy" id="73915"/>
    <lineage>
        <taxon>Eukaryota</taxon>
        <taxon>Sar</taxon>
        <taxon>Alveolata</taxon>
        <taxon>Dinophyceae</taxon>
        <taxon>Gonyaulacales</taxon>
        <taxon>Pyrocystaceae</taxon>
        <taxon>Pyrodinium</taxon>
    </lineage>
</organism>
<dbReference type="PANTHER" id="PTHR43775">
    <property type="entry name" value="FATTY ACID SYNTHASE"/>
    <property type="match status" value="1"/>
</dbReference>
<dbReference type="InterPro" id="IPR020841">
    <property type="entry name" value="PKS_Beta-ketoAc_synthase_dom"/>
</dbReference>
<dbReference type="InterPro" id="IPR016039">
    <property type="entry name" value="Thiolase-like"/>
</dbReference>
<dbReference type="EMBL" id="HBEG01048695">
    <property type="protein sequence ID" value="CAD8386032.1"/>
    <property type="molecule type" value="Transcribed_RNA"/>
</dbReference>
<evidence type="ECO:0000256" key="2">
    <source>
        <dbReference type="ARBA" id="ARBA00022553"/>
    </source>
</evidence>
<dbReference type="InterPro" id="IPR050091">
    <property type="entry name" value="PKS_NRPS_Biosynth_Enz"/>
</dbReference>
<dbReference type="SMART" id="SM00825">
    <property type="entry name" value="PKS_KS"/>
    <property type="match status" value="1"/>
</dbReference>
<sequence>MDQLMKDGYCVIQMSMSDEIREQAMTEAGHMKCKRMRQEFEGAYLGRQYKCKTAWLESLAESKEEVESGLDLCDLHLSSFTKFMLPLAPCALDFVPYSRTNAMVRMPYENSAEEGKYHAEDVNEDDIDDGLVDSHIQFLKRRQVCMLYIVATGGGELTLIPKDQTGENVVLEIAKARMIVFQTSKLTYIYNPFDSADLVLQSWILQEPEQLKFVSLAGDQTSKDEALGITIGPTTPLGPRSNVFGIGVGLPAGANGTDHAYWAACTAATDGQTRTPYTRFDMDLYCRSADEWFPGNSYTYHGGYVSENIYAFDNHLFGISEDESYVMAPAQRCLLEKGYEALYKSGLQQGPDLKGRKVGCFVGHSGDDWSFTQQFTLGWEDSFKMGHKSRIWASLAARMAFVLGLKGPQSLVDTACSSALVAYGVGHTMLRHKEPGQTGYSINNQLEEALMCGVNLMPGPGNYINLCGPHMLSVLGRCFTFDASADGFARGEGYGAFFIKNEEIMSEETFATVIGACLNQDGRSASMTAPNGPSQQECIRASMMEAGLSASQVTCAECHGTGTALGDPIEVGALRGVMQDRVIPLIQTSSKSHLGHLEASAGTAGIIKCMLMCASCAGTPNCHLAVLNPHLDVAGYPTVFANEICDYGYNAGYSGVSSFGFGGANARADVFASAKKGPHNTGKLDWDKVDYITVKCPIDQGPMHYTDGKCVPRATSKTYKHEVYKADAIRDEFDTYDYNSSLYEGNYHLAPRDADEVDEAPKDQIFIVGSWDQFKEAREMDAGDADNTWTFQVPLGETRCERFQLRVGNNNYQALYPCVPNGSVKTRCMGPDDEGEGHYWLIDGRDAQLPAGTVYQINFTWGNPPLLRWEVLDTSAPEWSKSLKHAYFVVGSWTGGVFDPMRNMSTQESGNTWECRLRIGMTGMEWFRFVRDSDPQQMIYPAKSGCSEDVPVCGPDDMCNGKSWTLSGKSGEIVTLRLQVIDAHVKVTVLSNSMGTRVMQSIEGPKRHSYYVSGTFNNWAYAEMTYDEETVSTFTYSGLVGESCQEYFYISADADPGLSFFPEAEGAYPGDSIVAGPGPAAETRVFFIFSLKAGAEFKIIFDRNAVDKRKIVDVRWSGRVDSDSMKIAYYNFYNMGQVPPGIITDKYMAVPELL</sequence>
<reference evidence="5" key="1">
    <citation type="submission" date="2021-01" db="EMBL/GenBank/DDBJ databases">
        <authorList>
            <person name="Corre E."/>
            <person name="Pelletier E."/>
            <person name="Niang G."/>
            <person name="Scheremetjew M."/>
            <person name="Finn R."/>
            <person name="Kale V."/>
            <person name="Holt S."/>
            <person name="Cochrane G."/>
            <person name="Meng A."/>
            <person name="Brown T."/>
            <person name="Cohen L."/>
        </authorList>
    </citation>
    <scope>NUCLEOTIDE SEQUENCE</scope>
    <source>
        <strain evidence="5">Pbaha01</strain>
    </source>
</reference>
<dbReference type="GO" id="GO:0004312">
    <property type="term" value="F:fatty acid synthase activity"/>
    <property type="evidence" value="ECO:0007669"/>
    <property type="project" value="TreeGrafter"/>
</dbReference>
<protein>
    <recommendedName>
        <fullName evidence="4">Ketosynthase family 3 (KS3) domain-containing protein</fullName>
    </recommendedName>
</protein>
<keyword evidence="1" id="KW-0596">Phosphopantetheine</keyword>
<dbReference type="AlphaFoldDB" id="A0A7S0B8W2"/>
<evidence type="ECO:0000256" key="3">
    <source>
        <dbReference type="RuleBase" id="RU003694"/>
    </source>
</evidence>
<keyword evidence="2" id="KW-0597">Phosphoprotein</keyword>
<dbReference type="InterPro" id="IPR014031">
    <property type="entry name" value="Ketoacyl_synth_C"/>
</dbReference>
<dbReference type="InterPro" id="IPR014030">
    <property type="entry name" value="Ketoacyl_synth_N"/>
</dbReference>
<dbReference type="SUPFAM" id="SSF53901">
    <property type="entry name" value="Thiolase-like"/>
    <property type="match status" value="1"/>
</dbReference>
<accession>A0A7S0B8W2</accession>
<dbReference type="PANTHER" id="PTHR43775:SF37">
    <property type="entry name" value="SI:DKEY-61P9.11"/>
    <property type="match status" value="1"/>
</dbReference>
<keyword evidence="3" id="KW-0808">Transferase</keyword>
<dbReference type="CDD" id="cd00833">
    <property type="entry name" value="PKS"/>
    <property type="match status" value="1"/>
</dbReference>
<name>A0A7S0B8W2_9DINO</name>
<dbReference type="InterPro" id="IPR030834">
    <property type="entry name" value="PKS_assoc_dom"/>
</dbReference>
<comment type="similarity">
    <text evidence="3">Belongs to the thiolase-like superfamily. Beta-ketoacyl-ACP synthases family.</text>
</comment>
<dbReference type="NCBIfam" id="TIGR04556">
    <property type="entry name" value="PKS_assoc"/>
    <property type="match status" value="1"/>
</dbReference>
<dbReference type="Pfam" id="PF02801">
    <property type="entry name" value="Ketoacyl-synt_C"/>
    <property type="match status" value="1"/>
</dbReference>
<evidence type="ECO:0000259" key="4">
    <source>
        <dbReference type="PROSITE" id="PS52004"/>
    </source>
</evidence>
<dbReference type="Gene3D" id="3.40.47.10">
    <property type="match status" value="1"/>
</dbReference>
<dbReference type="Pfam" id="PF00109">
    <property type="entry name" value="ketoacyl-synt"/>
    <property type="match status" value="1"/>
</dbReference>
<proteinExistence type="inferred from homology"/>
<dbReference type="GO" id="GO:0006633">
    <property type="term" value="P:fatty acid biosynthetic process"/>
    <property type="evidence" value="ECO:0007669"/>
    <property type="project" value="TreeGrafter"/>
</dbReference>
<dbReference type="PROSITE" id="PS52004">
    <property type="entry name" value="KS3_2"/>
    <property type="match status" value="1"/>
</dbReference>
<evidence type="ECO:0000313" key="5">
    <source>
        <dbReference type="EMBL" id="CAD8386032.1"/>
    </source>
</evidence>
<feature type="domain" description="Ketosynthase family 3 (KS3)" evidence="4">
    <location>
        <begin position="238"/>
        <end position="672"/>
    </location>
</feature>
<evidence type="ECO:0000256" key="1">
    <source>
        <dbReference type="ARBA" id="ARBA00022450"/>
    </source>
</evidence>
<gene>
    <name evidence="5" type="ORF">PBAH0796_LOCUS29720</name>
</gene>